<keyword evidence="10" id="KW-1133">Transmembrane helix</keyword>
<proteinExistence type="inferred from homology"/>
<keyword evidence="7" id="KW-0812">Transmembrane</keyword>
<keyword evidence="11" id="KW-0472">Membrane</keyword>
<evidence type="ECO:0000313" key="13">
    <source>
        <dbReference type="EMBL" id="KAG7308732.1"/>
    </source>
</evidence>
<dbReference type="InterPro" id="IPR003378">
    <property type="entry name" value="Fringe-like_glycosylTrfase"/>
</dbReference>
<comment type="pathway">
    <text evidence="2">Protein modification; protein glycosylation.</text>
</comment>
<keyword evidence="5" id="KW-0328">Glycosyltransferase</keyword>
<evidence type="ECO:0000256" key="1">
    <source>
        <dbReference type="ARBA" id="ARBA00004606"/>
    </source>
</evidence>
<dbReference type="EMBL" id="JAHIBW010000008">
    <property type="protein sequence ID" value="KAG7308732.1"/>
    <property type="molecule type" value="Genomic_DNA"/>
</dbReference>
<accession>A0ABQ7QUK0</accession>
<evidence type="ECO:0000259" key="12">
    <source>
        <dbReference type="Pfam" id="PF02434"/>
    </source>
</evidence>
<evidence type="ECO:0000256" key="5">
    <source>
        <dbReference type="ARBA" id="ARBA00022676"/>
    </source>
</evidence>
<gene>
    <name evidence="13" type="ORF">JYU34_005963</name>
</gene>
<evidence type="ECO:0000256" key="8">
    <source>
        <dbReference type="ARBA" id="ARBA00022741"/>
    </source>
</evidence>
<dbReference type="PANTHER" id="PTHR23033">
    <property type="entry name" value="BETA1,3-GALACTOSYLTRANSFERASE"/>
    <property type="match status" value="1"/>
</dbReference>
<dbReference type="PANTHER" id="PTHR23033:SF14">
    <property type="entry name" value="GLYCOPROTEIN-N-ACETYLGALACTOSAMINE 3-BETA-GALACTOSYLTRANSFERASE 1-RELATED"/>
    <property type="match status" value="1"/>
</dbReference>
<comment type="subcellular location">
    <subcellularLocation>
        <location evidence="1">Membrane</location>
        <topology evidence="1">Single-pass type II membrane protein</topology>
    </subcellularLocation>
</comment>
<evidence type="ECO:0000256" key="9">
    <source>
        <dbReference type="ARBA" id="ARBA00022968"/>
    </source>
</evidence>
<evidence type="ECO:0000256" key="7">
    <source>
        <dbReference type="ARBA" id="ARBA00022692"/>
    </source>
</evidence>
<comment type="similarity">
    <text evidence="3">Belongs to the glycosyltransferase 31 family. Beta3-Gal-T subfamily.</text>
</comment>
<evidence type="ECO:0000313" key="14">
    <source>
        <dbReference type="Proteomes" id="UP000823941"/>
    </source>
</evidence>
<organism evidence="13 14">
    <name type="scientific">Plutella xylostella</name>
    <name type="common">Diamondback moth</name>
    <name type="synonym">Plutella maculipennis</name>
    <dbReference type="NCBI Taxonomy" id="51655"/>
    <lineage>
        <taxon>Eukaryota</taxon>
        <taxon>Metazoa</taxon>
        <taxon>Ecdysozoa</taxon>
        <taxon>Arthropoda</taxon>
        <taxon>Hexapoda</taxon>
        <taxon>Insecta</taxon>
        <taxon>Pterygota</taxon>
        <taxon>Neoptera</taxon>
        <taxon>Endopterygota</taxon>
        <taxon>Lepidoptera</taxon>
        <taxon>Glossata</taxon>
        <taxon>Ditrysia</taxon>
        <taxon>Yponomeutoidea</taxon>
        <taxon>Plutellidae</taxon>
        <taxon>Plutella</taxon>
    </lineage>
</organism>
<dbReference type="Pfam" id="PF02434">
    <property type="entry name" value="Fringe"/>
    <property type="match status" value="1"/>
</dbReference>
<keyword evidence="9" id="KW-0735">Signal-anchor</keyword>
<evidence type="ECO:0000256" key="3">
    <source>
        <dbReference type="ARBA" id="ARBA00006462"/>
    </source>
</evidence>
<dbReference type="InterPro" id="IPR026050">
    <property type="entry name" value="C1GALT1/C1GALT1_chp1"/>
</dbReference>
<evidence type="ECO:0000256" key="4">
    <source>
        <dbReference type="ARBA" id="ARBA00012557"/>
    </source>
</evidence>
<comment type="caution">
    <text evidence="13">The sequence shown here is derived from an EMBL/GenBank/DDBJ whole genome shotgun (WGS) entry which is preliminary data.</text>
</comment>
<keyword evidence="8" id="KW-0547">Nucleotide-binding</keyword>
<protein>
    <recommendedName>
        <fullName evidence="4">N-acetylgalactosaminide beta-1,3-galactosyltransferase</fullName>
        <ecNumber evidence="4">2.4.1.122</ecNumber>
    </recommendedName>
</protein>
<dbReference type="Proteomes" id="UP000823941">
    <property type="component" value="Chromosome 8"/>
</dbReference>
<feature type="domain" description="Fringe-like glycosyltransferase" evidence="12">
    <location>
        <begin position="51"/>
        <end position="208"/>
    </location>
</feature>
<evidence type="ECO:0000256" key="11">
    <source>
        <dbReference type="ARBA" id="ARBA00023136"/>
    </source>
</evidence>
<evidence type="ECO:0000256" key="10">
    <source>
        <dbReference type="ARBA" id="ARBA00022989"/>
    </source>
</evidence>
<dbReference type="EC" id="2.4.1.122" evidence="4"/>
<keyword evidence="6" id="KW-0808">Transferase</keyword>
<keyword evidence="14" id="KW-1185">Reference proteome</keyword>
<evidence type="ECO:0000256" key="2">
    <source>
        <dbReference type="ARBA" id="ARBA00004922"/>
    </source>
</evidence>
<name>A0ABQ7QUK0_PLUXY</name>
<dbReference type="Gene3D" id="3.90.550.50">
    <property type="match status" value="1"/>
</dbReference>
<evidence type="ECO:0000256" key="6">
    <source>
        <dbReference type="ARBA" id="ARBA00022679"/>
    </source>
</evidence>
<reference evidence="13 14" key="1">
    <citation type="submission" date="2021-06" db="EMBL/GenBank/DDBJ databases">
        <title>A haploid diamondback moth (Plutella xylostella L.) genome assembly resolves 31 chromosomes and identifies a diamide resistance mutation.</title>
        <authorList>
            <person name="Ward C.M."/>
            <person name="Perry K.D."/>
            <person name="Baker G."/>
            <person name="Powis K."/>
            <person name="Heckel D.G."/>
            <person name="Baxter S.W."/>
        </authorList>
    </citation>
    <scope>NUCLEOTIDE SEQUENCE [LARGE SCALE GENOMIC DNA]</scope>
    <source>
        <strain evidence="13 14">LV</strain>
        <tissue evidence="13">Single pupa</tissue>
    </source>
</reference>
<sequence length="302" mass="35210">MHFSPPEIPITLGHFSLEAAHVNTRTAVSDYFSRRVRVLCWVMTHPRGHQRALHAMNTWGKRCNKVLLMSTEKDPRVPTIPLEVQEGKDHLYWKSLAAFAYIYDNHRRDADWFLKADDDTFVIVENVRFMLSIYNHSEPLYFGHRFQHFTSQGYMSGGAGYVLSGAALDRLIQHGYYGNRCTSIDFHGAEDVSIGVCLDDLQVKAMDSRDVYLRERFFPFIPSLHMFPSSREGVPSWYPLYTLYPQNDGINCCSDFAISFHYILPEEMHLFDYLLYHLRPYGVDYKHSMYDQSMYNLKTDGK</sequence>